<dbReference type="InterPro" id="IPR026321">
    <property type="entry name" value="CC134"/>
</dbReference>
<dbReference type="PANTHER" id="PTHR14735">
    <property type="entry name" value="COILED-COIL DOMAIN-CONTAINING PROTEIN 134"/>
    <property type="match status" value="1"/>
</dbReference>
<feature type="non-terminal residue" evidence="2">
    <location>
        <position position="1"/>
    </location>
</feature>
<protein>
    <recommendedName>
        <fullName evidence="4">Coiled-coil domain-containing protein 134</fullName>
    </recommendedName>
</protein>
<keyword evidence="3" id="KW-1185">Reference proteome</keyword>
<reference evidence="2 3" key="1">
    <citation type="submission" date="2022-05" db="EMBL/GenBank/DDBJ databases">
        <authorList>
            <consortium name="Genoscope - CEA"/>
            <person name="William W."/>
        </authorList>
    </citation>
    <scope>NUCLEOTIDE SEQUENCE [LARGE SCALE GENOMIC DNA]</scope>
</reference>
<accession>A0ABN8NZ87</accession>
<dbReference type="Proteomes" id="UP001159405">
    <property type="component" value="Unassembled WGS sequence"/>
</dbReference>
<feature type="region of interest" description="Disordered" evidence="1">
    <location>
        <begin position="215"/>
        <end position="256"/>
    </location>
</feature>
<dbReference type="EMBL" id="CALNXK010000044">
    <property type="protein sequence ID" value="CAH3127792.1"/>
    <property type="molecule type" value="Genomic_DNA"/>
</dbReference>
<feature type="compositionally biased region" description="Basic residues" evidence="1">
    <location>
        <begin position="236"/>
        <end position="250"/>
    </location>
</feature>
<organism evidence="2 3">
    <name type="scientific">Porites lobata</name>
    <dbReference type="NCBI Taxonomy" id="104759"/>
    <lineage>
        <taxon>Eukaryota</taxon>
        <taxon>Metazoa</taxon>
        <taxon>Cnidaria</taxon>
        <taxon>Anthozoa</taxon>
        <taxon>Hexacorallia</taxon>
        <taxon>Scleractinia</taxon>
        <taxon>Fungiina</taxon>
        <taxon>Poritidae</taxon>
        <taxon>Porites</taxon>
    </lineage>
</organism>
<evidence type="ECO:0000313" key="2">
    <source>
        <dbReference type="EMBL" id="CAH3127792.1"/>
    </source>
</evidence>
<dbReference type="Pfam" id="PF15002">
    <property type="entry name" value="ERK-JNK_inhib"/>
    <property type="match status" value="1"/>
</dbReference>
<comment type="caution">
    <text evidence="2">The sequence shown here is derived from an EMBL/GenBank/DDBJ whole genome shotgun (WGS) entry which is preliminary data.</text>
</comment>
<evidence type="ECO:0000256" key="1">
    <source>
        <dbReference type="SAM" id="MobiDB-lite"/>
    </source>
</evidence>
<evidence type="ECO:0008006" key="4">
    <source>
        <dbReference type="Google" id="ProtNLM"/>
    </source>
</evidence>
<gene>
    <name evidence="2" type="ORF">PLOB_00033213</name>
</gene>
<evidence type="ECO:0000313" key="3">
    <source>
        <dbReference type="Proteomes" id="UP001159405"/>
    </source>
</evidence>
<sequence>GLHVGHLKRSHSLGKVIGKKMKHSPLDCLFFVIYAVASVLAETPTYENKIDSSGENNSTIKDTKMLVYRAVFKEKRAQQVVAAESILKLADYSKQYKMVEVVLEKLFKVLQDARVKVTESGYIPGQAFPTEQAQLEALANVLENTALFGDILLRLPDITHEVYRKSKEWELLARWSVSFCNETKVYDDTDSKLLHLMAQELRLVPRDPNYINPYRKKAKKEVCAKYSNSEQESISKKSKKKKEKKKRGPRLSHAEL</sequence>
<dbReference type="PANTHER" id="PTHR14735:SF1">
    <property type="entry name" value="COILED-COIL DOMAIN-CONTAINING PROTEIN 134"/>
    <property type="match status" value="1"/>
</dbReference>
<proteinExistence type="predicted"/>
<name>A0ABN8NZ87_9CNID</name>